<name>A0A223CZ78_9BACL</name>
<gene>
    <name evidence="1" type="ORF">CIG75_04845</name>
</gene>
<evidence type="ECO:0000313" key="2">
    <source>
        <dbReference type="Proteomes" id="UP000214688"/>
    </source>
</evidence>
<keyword evidence="2" id="KW-1185">Reference proteome</keyword>
<dbReference type="EMBL" id="CP022657">
    <property type="protein sequence ID" value="ASS74377.1"/>
    <property type="molecule type" value="Genomic_DNA"/>
</dbReference>
<sequence>MTIGIFEDIDVQAQDFHQAMTKLEENMFGVDGLSNPAQWQREGAMFGVNGKWGYLYKCKTRQSIWMWCGHEFEAETETDAKKKISWRIDMVPILRFL</sequence>
<reference evidence="1 2" key="1">
    <citation type="journal article" date="2015" name="Int. J. Syst. Evol. Microbiol.">
        <title>Tumebacillus algifaecis sp. nov., isolated from decomposing algal scum.</title>
        <authorList>
            <person name="Wu Y.F."/>
            <person name="Zhang B."/>
            <person name="Xing P."/>
            <person name="Wu Q.L."/>
            <person name="Liu S.J."/>
        </authorList>
    </citation>
    <scope>NUCLEOTIDE SEQUENCE [LARGE SCALE GENOMIC DNA]</scope>
    <source>
        <strain evidence="1 2">THMBR28</strain>
    </source>
</reference>
<organism evidence="1 2">
    <name type="scientific">Tumebacillus algifaecis</name>
    <dbReference type="NCBI Taxonomy" id="1214604"/>
    <lineage>
        <taxon>Bacteria</taxon>
        <taxon>Bacillati</taxon>
        <taxon>Bacillota</taxon>
        <taxon>Bacilli</taxon>
        <taxon>Bacillales</taxon>
        <taxon>Alicyclobacillaceae</taxon>
        <taxon>Tumebacillus</taxon>
    </lineage>
</organism>
<evidence type="ECO:0000313" key="1">
    <source>
        <dbReference type="EMBL" id="ASS74377.1"/>
    </source>
</evidence>
<dbReference type="Proteomes" id="UP000214688">
    <property type="component" value="Chromosome"/>
</dbReference>
<protein>
    <submittedName>
        <fullName evidence="1">Uncharacterized protein</fullName>
    </submittedName>
</protein>
<proteinExistence type="predicted"/>
<accession>A0A223CZ78</accession>
<dbReference type="AlphaFoldDB" id="A0A223CZ78"/>
<dbReference type="KEGG" id="tab:CIG75_04845"/>